<dbReference type="AlphaFoldDB" id="A0AAD7CA30"/>
<reference evidence="2" key="1">
    <citation type="submission" date="2023-03" db="EMBL/GenBank/DDBJ databases">
        <title>Massive genome expansion in bonnet fungi (Mycena s.s.) driven by repeated elements and novel gene families across ecological guilds.</title>
        <authorList>
            <consortium name="Lawrence Berkeley National Laboratory"/>
            <person name="Harder C.B."/>
            <person name="Miyauchi S."/>
            <person name="Viragh M."/>
            <person name="Kuo A."/>
            <person name="Thoen E."/>
            <person name="Andreopoulos B."/>
            <person name="Lu D."/>
            <person name="Skrede I."/>
            <person name="Drula E."/>
            <person name="Henrissat B."/>
            <person name="Morin E."/>
            <person name="Kohler A."/>
            <person name="Barry K."/>
            <person name="LaButti K."/>
            <person name="Morin E."/>
            <person name="Salamov A."/>
            <person name="Lipzen A."/>
            <person name="Mereny Z."/>
            <person name="Hegedus B."/>
            <person name="Baldrian P."/>
            <person name="Stursova M."/>
            <person name="Weitz H."/>
            <person name="Taylor A."/>
            <person name="Grigoriev I.V."/>
            <person name="Nagy L.G."/>
            <person name="Martin F."/>
            <person name="Kauserud H."/>
        </authorList>
    </citation>
    <scope>NUCLEOTIDE SEQUENCE</scope>
    <source>
        <strain evidence="2">9284</strain>
    </source>
</reference>
<dbReference type="Proteomes" id="UP001221142">
    <property type="component" value="Unassembled WGS sequence"/>
</dbReference>
<name>A0AAD7CA30_9AGAR</name>
<evidence type="ECO:0008006" key="4">
    <source>
        <dbReference type="Google" id="ProtNLM"/>
    </source>
</evidence>
<feature type="compositionally biased region" description="Acidic residues" evidence="1">
    <location>
        <begin position="215"/>
        <end position="246"/>
    </location>
</feature>
<accession>A0AAD7CA30</accession>
<protein>
    <recommendedName>
        <fullName evidence="4">F-box domain-containing protein</fullName>
    </recommendedName>
</protein>
<gene>
    <name evidence="2" type="ORF">FB45DRAFT_861243</name>
</gene>
<dbReference type="EMBL" id="JARKIF010000003">
    <property type="protein sequence ID" value="KAJ7643617.1"/>
    <property type="molecule type" value="Genomic_DNA"/>
</dbReference>
<evidence type="ECO:0000313" key="3">
    <source>
        <dbReference type="Proteomes" id="UP001221142"/>
    </source>
</evidence>
<proteinExistence type="predicted"/>
<feature type="region of interest" description="Disordered" evidence="1">
    <location>
        <begin position="212"/>
        <end position="248"/>
    </location>
</feature>
<organism evidence="2 3">
    <name type="scientific">Roridomyces roridus</name>
    <dbReference type="NCBI Taxonomy" id="1738132"/>
    <lineage>
        <taxon>Eukaryota</taxon>
        <taxon>Fungi</taxon>
        <taxon>Dikarya</taxon>
        <taxon>Basidiomycota</taxon>
        <taxon>Agaricomycotina</taxon>
        <taxon>Agaricomycetes</taxon>
        <taxon>Agaricomycetidae</taxon>
        <taxon>Agaricales</taxon>
        <taxon>Marasmiineae</taxon>
        <taxon>Mycenaceae</taxon>
        <taxon>Roridomyces</taxon>
    </lineage>
</organism>
<sequence length="450" mass="50351">MAFQQTRASSRLPQECWDEIVSMLDTADLNSCALTASRLLHPAQAVLFHDITVVHPKDAVGLASGETFLTQEQNLAYIIGAYTRLHSVLVSSPHLKSRIRVISLAAHVESVAIVADMDLPRISDMTLVGPDERPALDGPLVPSLTRLIGLPSLRRLNLRSDFDPSIFADCSSSLEELVLDGVRPRKPWNEWAPSTTRERPALKRLHLQLVREEEGVYDEEEEEDDEEEEEDDEDEDDSDSDDEEDESGRSALAWLLHPNSPFVLTGVEELTIFGPMTGDAHLLLQSAAPSIQRLDIGPNEIIEHLNLAPLSDLNFLRFYITKLNDIALLFGPLLRLVRNTHTNKIRIICFEVLEFSVADMNAELEAELCSFHEQFKQLHREGALPSLQLVGLPLLPEPLGRDPAPGSSVWTGESWRREDGGGLCFVLLLQCLEGNRRTYPFRMDFILSSP</sequence>
<keyword evidence="3" id="KW-1185">Reference proteome</keyword>
<evidence type="ECO:0000256" key="1">
    <source>
        <dbReference type="SAM" id="MobiDB-lite"/>
    </source>
</evidence>
<comment type="caution">
    <text evidence="2">The sequence shown here is derived from an EMBL/GenBank/DDBJ whole genome shotgun (WGS) entry which is preliminary data.</text>
</comment>
<evidence type="ECO:0000313" key="2">
    <source>
        <dbReference type="EMBL" id="KAJ7643617.1"/>
    </source>
</evidence>